<dbReference type="eggNOG" id="ENOG502R59G">
    <property type="taxonomic scope" value="Eukaryota"/>
</dbReference>
<accession>A0A1D6I622</accession>
<organism evidence="2">
    <name type="scientific">Zea mays</name>
    <name type="common">Maize</name>
    <dbReference type="NCBI Taxonomy" id="4577"/>
    <lineage>
        <taxon>Eukaryota</taxon>
        <taxon>Viridiplantae</taxon>
        <taxon>Streptophyta</taxon>
        <taxon>Embryophyta</taxon>
        <taxon>Tracheophyta</taxon>
        <taxon>Spermatophyta</taxon>
        <taxon>Magnoliopsida</taxon>
        <taxon>Liliopsida</taxon>
        <taxon>Poales</taxon>
        <taxon>Poaceae</taxon>
        <taxon>PACMAD clade</taxon>
        <taxon>Panicoideae</taxon>
        <taxon>Andropogonodae</taxon>
        <taxon>Andropogoneae</taxon>
        <taxon>Tripsacinae</taxon>
        <taxon>Zea</taxon>
    </lineage>
</organism>
<name>A0A1D6I622_MAIZE</name>
<reference evidence="2" key="1">
    <citation type="submission" date="2015-12" db="EMBL/GenBank/DDBJ databases">
        <title>Update maize B73 reference genome by single molecule sequencing technologies.</title>
        <authorList>
            <consortium name="Maize Genome Sequencing Project"/>
            <person name="Ware D."/>
        </authorList>
    </citation>
    <scope>NUCLEOTIDE SEQUENCE [LARGE SCALE GENOMIC DNA]</scope>
    <source>
        <tissue evidence="2">Seedling</tissue>
    </source>
</reference>
<sequence length="238" mass="25920">MASTTAACTRIGGSYGDAAAQGEQRGSSRGSRRISGRPSGRTRRQRRRKRSGREDMRCAARCGQGGGMDGVEARWVTRCRTALLCANRSWHLWLWRASDAMASVTAACTRTGGSLSAAANTEHTPEWRSLCRLSSSRQRRPSAAAAASCLSSVPSLISLTRTATSSSFTGTNWIGSNESFDGDKISGTTLNFCSDNLSYDVGAVSEQTQRGFLSVRFDVLQDKYRMVDWPFMFTRSNV</sequence>
<protein>
    <submittedName>
        <fullName evidence="2">Uncharacterized protein</fullName>
    </submittedName>
</protein>
<gene>
    <name evidence="2" type="ORF">ZEAMMB73_Zm00001d020761</name>
</gene>
<dbReference type="EMBL" id="CM007650">
    <property type="protein sequence ID" value="ONM55539.1"/>
    <property type="molecule type" value="Genomic_DNA"/>
</dbReference>
<evidence type="ECO:0000313" key="2">
    <source>
        <dbReference type="EMBL" id="ONM55539.1"/>
    </source>
</evidence>
<dbReference type="InParanoid" id="A0A1D6I622"/>
<proteinExistence type="predicted"/>
<feature type="compositionally biased region" description="Basic residues" evidence="1">
    <location>
        <begin position="30"/>
        <end position="51"/>
    </location>
</feature>
<dbReference type="PaxDb" id="4577-GRMZM2G445059_P01"/>
<evidence type="ECO:0000256" key="1">
    <source>
        <dbReference type="SAM" id="MobiDB-lite"/>
    </source>
</evidence>
<dbReference type="AlphaFoldDB" id="A0A1D6I622"/>
<feature type="region of interest" description="Disordered" evidence="1">
    <location>
        <begin position="1"/>
        <end position="55"/>
    </location>
</feature>